<dbReference type="PROSITE" id="PS50943">
    <property type="entry name" value="HTH_CROC1"/>
    <property type="match status" value="1"/>
</dbReference>
<dbReference type="EMBL" id="QZKI01000021">
    <property type="protein sequence ID" value="RJP74024.1"/>
    <property type="molecule type" value="Genomic_DNA"/>
</dbReference>
<comment type="similarity">
    <text evidence="1">Belongs to the short-chain fatty acyl-CoA assimilation regulator (ScfR) family.</text>
</comment>
<dbReference type="CDD" id="cd00093">
    <property type="entry name" value="HTH_XRE"/>
    <property type="match status" value="1"/>
</dbReference>
<dbReference type="Proteomes" id="UP000285961">
    <property type="component" value="Unassembled WGS sequence"/>
</dbReference>
<gene>
    <name evidence="3" type="ORF">C4532_03255</name>
</gene>
<name>A0A419F694_9BACT</name>
<dbReference type="SUPFAM" id="SSF47413">
    <property type="entry name" value="lambda repressor-like DNA-binding domains"/>
    <property type="match status" value="1"/>
</dbReference>
<dbReference type="Pfam" id="PF01381">
    <property type="entry name" value="HTH_3"/>
    <property type="match status" value="1"/>
</dbReference>
<dbReference type="Gene3D" id="1.10.10.2910">
    <property type="match status" value="1"/>
</dbReference>
<dbReference type="InterPro" id="IPR010359">
    <property type="entry name" value="IrrE_HExxH"/>
</dbReference>
<dbReference type="SMART" id="SM00530">
    <property type="entry name" value="HTH_XRE"/>
    <property type="match status" value="1"/>
</dbReference>
<evidence type="ECO:0000259" key="2">
    <source>
        <dbReference type="PROSITE" id="PS50943"/>
    </source>
</evidence>
<dbReference type="InterPro" id="IPR010982">
    <property type="entry name" value="Lambda_DNA-bd_dom_sf"/>
</dbReference>
<dbReference type="Gene3D" id="1.10.260.40">
    <property type="entry name" value="lambda repressor-like DNA-binding domains"/>
    <property type="match status" value="1"/>
</dbReference>
<dbReference type="Pfam" id="PF06114">
    <property type="entry name" value="Peptidase_M78"/>
    <property type="match status" value="1"/>
</dbReference>
<dbReference type="InterPro" id="IPR052345">
    <property type="entry name" value="Rad_response_metalloprotease"/>
</dbReference>
<sequence>MGGNLAFYQELGNRLRKAREALGMTQTEVARSLGLNNYQSYSAIEKGERDLKAWELSRLAKAFNVTIDYLLGSEEPASERPEILWRARRDSEASKQVEQEFIRFCGYYDLLEKKAGVSPSTNFVPESAGEKSGFNFDKAQKLAEQYWKRLDMGSRPAYILDEMLEQILGVRIFQFRLGDAGSGASTISRFGPSILINADEAPWRRNFNLAHEFFHLVTWNLFDRSKIHCDDAGTKKSKYEQWADSFASALLLPKKHVREELEKRVKNKRGNVWDCVELSRYFGVSLDAFLWRLVTLKMMKRESVLAVLERPEVKELDREARRSDWVAPKKFSNRYVFLAIKCLQRGLISRSKFAEFCDIDIADVSNFLSEYGIREEEPCDFELDLA</sequence>
<feature type="domain" description="HTH cro/C1-type" evidence="2">
    <location>
        <begin position="15"/>
        <end position="70"/>
    </location>
</feature>
<dbReference type="AlphaFoldDB" id="A0A419F694"/>
<reference evidence="3 4" key="1">
    <citation type="journal article" date="2017" name="ISME J.">
        <title>Energy and carbon metabolisms in a deep terrestrial subsurface fluid microbial community.</title>
        <authorList>
            <person name="Momper L."/>
            <person name="Jungbluth S.P."/>
            <person name="Lee M.D."/>
            <person name="Amend J.P."/>
        </authorList>
    </citation>
    <scope>NUCLEOTIDE SEQUENCE [LARGE SCALE GENOMIC DNA]</scope>
    <source>
        <strain evidence="3">SURF_17</strain>
    </source>
</reference>
<dbReference type="PANTHER" id="PTHR43236">
    <property type="entry name" value="ANTITOXIN HIGA1"/>
    <property type="match status" value="1"/>
</dbReference>
<accession>A0A419F694</accession>
<dbReference type="GO" id="GO:0003677">
    <property type="term" value="F:DNA binding"/>
    <property type="evidence" value="ECO:0007669"/>
    <property type="project" value="InterPro"/>
</dbReference>
<proteinExistence type="inferred from homology"/>
<dbReference type="PANTHER" id="PTHR43236:SF1">
    <property type="entry name" value="BLL7220 PROTEIN"/>
    <property type="match status" value="1"/>
</dbReference>
<organism evidence="3 4">
    <name type="scientific">Candidatus Abyssobacteria bacterium SURF_17</name>
    <dbReference type="NCBI Taxonomy" id="2093361"/>
    <lineage>
        <taxon>Bacteria</taxon>
        <taxon>Pseudomonadati</taxon>
        <taxon>Candidatus Hydrogenedentota</taxon>
        <taxon>Candidatus Abyssobacteria</taxon>
    </lineage>
</organism>
<dbReference type="InterPro" id="IPR001387">
    <property type="entry name" value="Cro/C1-type_HTH"/>
</dbReference>
<protein>
    <submittedName>
        <fullName evidence="3">Helix-turn-helix domain-containing protein</fullName>
    </submittedName>
</protein>
<evidence type="ECO:0000256" key="1">
    <source>
        <dbReference type="ARBA" id="ARBA00007227"/>
    </source>
</evidence>
<evidence type="ECO:0000313" key="4">
    <source>
        <dbReference type="Proteomes" id="UP000285961"/>
    </source>
</evidence>
<comment type="caution">
    <text evidence="3">The sequence shown here is derived from an EMBL/GenBank/DDBJ whole genome shotgun (WGS) entry which is preliminary data.</text>
</comment>
<evidence type="ECO:0000313" key="3">
    <source>
        <dbReference type="EMBL" id="RJP74024.1"/>
    </source>
</evidence>